<accession>A0A7C8UZD0</accession>
<feature type="compositionally biased region" description="Basic and acidic residues" evidence="1">
    <location>
        <begin position="153"/>
        <end position="172"/>
    </location>
</feature>
<gene>
    <name evidence="2" type="ORF">TWF970_010799</name>
</gene>
<comment type="caution">
    <text evidence="2">The sequence shown here is derived from an EMBL/GenBank/DDBJ whole genome shotgun (WGS) entry which is preliminary data.</text>
</comment>
<organism evidence="2 3">
    <name type="scientific">Orbilia oligospora</name>
    <name type="common">Nematode-trapping fungus</name>
    <name type="synonym">Arthrobotrys oligospora</name>
    <dbReference type="NCBI Taxonomy" id="2813651"/>
    <lineage>
        <taxon>Eukaryota</taxon>
        <taxon>Fungi</taxon>
        <taxon>Dikarya</taxon>
        <taxon>Ascomycota</taxon>
        <taxon>Pezizomycotina</taxon>
        <taxon>Orbiliomycetes</taxon>
        <taxon>Orbiliales</taxon>
        <taxon>Orbiliaceae</taxon>
        <taxon>Orbilia</taxon>
    </lineage>
</organism>
<dbReference type="AlphaFoldDB" id="A0A7C8UZD0"/>
<feature type="compositionally biased region" description="Polar residues" evidence="1">
    <location>
        <begin position="59"/>
        <end position="68"/>
    </location>
</feature>
<feature type="compositionally biased region" description="Basic and acidic residues" evidence="1">
    <location>
        <begin position="119"/>
        <end position="141"/>
    </location>
</feature>
<dbReference type="Proteomes" id="UP000474640">
    <property type="component" value="Unassembled WGS sequence"/>
</dbReference>
<name>A0A7C8UZD0_ORBOL</name>
<feature type="compositionally biased region" description="Basic and acidic residues" evidence="1">
    <location>
        <begin position="200"/>
        <end position="212"/>
    </location>
</feature>
<evidence type="ECO:0000256" key="1">
    <source>
        <dbReference type="SAM" id="MobiDB-lite"/>
    </source>
</evidence>
<dbReference type="EMBL" id="JAABOJ010000073">
    <property type="protein sequence ID" value="KAF3270596.1"/>
    <property type="molecule type" value="Genomic_DNA"/>
</dbReference>
<protein>
    <submittedName>
        <fullName evidence="2">Uncharacterized protein</fullName>
    </submittedName>
</protein>
<proteinExistence type="predicted"/>
<evidence type="ECO:0000313" key="2">
    <source>
        <dbReference type="EMBL" id="KAF3270596.1"/>
    </source>
</evidence>
<sequence>MLTDMEPLLCPNAAQEAGMEPNPLPSTTNPKSEKKVLAACDGPSNDPDSSTILDEGLDNANSNSSVPTSCDDPSLYPAPPIGGGGHTSTRSEKSYYVTLAGNATPNSSNPVYSDSAFSSEEHAALPPPSDRKCTPECDKDQQFQMARPGVNEGEFKDENRESAGHLDEDRYQAKNRGSNGVSSVELVLGTKNTLAAHISPEGRHPKSERDKGPSNTEDEEQPQCRIKIGGSSNGPISLAHILNSKIGEDRVNAKIPSGQTKLNGIGCSLTYDKISGISSSCVPYLGWGKLDNVETEYEVESIGGSRVRRG</sequence>
<reference evidence="2 3" key="1">
    <citation type="submission" date="2020-01" db="EMBL/GenBank/DDBJ databases">
        <authorList>
            <person name="Palmer J.M."/>
        </authorList>
    </citation>
    <scope>NUCLEOTIDE SEQUENCE [LARGE SCALE GENOMIC DNA]</scope>
    <source>
        <strain evidence="2 3">TWF970</strain>
    </source>
</reference>
<evidence type="ECO:0000313" key="3">
    <source>
        <dbReference type="Proteomes" id="UP000474640"/>
    </source>
</evidence>
<feature type="compositionally biased region" description="Polar residues" evidence="1">
    <location>
        <begin position="101"/>
        <end position="118"/>
    </location>
</feature>
<feature type="region of interest" description="Disordered" evidence="1">
    <location>
        <begin position="1"/>
        <end position="232"/>
    </location>
</feature>